<organism evidence="5 6">
    <name type="scientific">Thalassococcus halodurans</name>
    <dbReference type="NCBI Taxonomy" id="373675"/>
    <lineage>
        <taxon>Bacteria</taxon>
        <taxon>Pseudomonadati</taxon>
        <taxon>Pseudomonadota</taxon>
        <taxon>Alphaproteobacteria</taxon>
        <taxon>Rhodobacterales</taxon>
        <taxon>Roseobacteraceae</taxon>
        <taxon>Thalassococcus</taxon>
    </lineage>
</organism>
<dbReference type="RefSeq" id="WP_103908974.1">
    <property type="nucleotide sequence ID" value="NZ_FNUZ01000001.1"/>
</dbReference>
<dbReference type="GO" id="GO:0015833">
    <property type="term" value="P:peptide transport"/>
    <property type="evidence" value="ECO:0007669"/>
    <property type="project" value="TreeGrafter"/>
</dbReference>
<dbReference type="GO" id="GO:1904680">
    <property type="term" value="F:peptide transmembrane transporter activity"/>
    <property type="evidence" value="ECO:0007669"/>
    <property type="project" value="TreeGrafter"/>
</dbReference>
<evidence type="ECO:0000259" key="4">
    <source>
        <dbReference type="Pfam" id="PF00496"/>
    </source>
</evidence>
<dbReference type="Gene3D" id="3.10.105.10">
    <property type="entry name" value="Dipeptide-binding Protein, Domain 3"/>
    <property type="match status" value="1"/>
</dbReference>
<dbReference type="Gene3D" id="3.40.190.10">
    <property type="entry name" value="Periplasmic binding protein-like II"/>
    <property type="match status" value="1"/>
</dbReference>
<evidence type="ECO:0000313" key="5">
    <source>
        <dbReference type="EMBL" id="SEF61832.1"/>
    </source>
</evidence>
<proteinExistence type="inferred from homology"/>
<name>A0A1H5TG44_9RHOB</name>
<evidence type="ECO:0000256" key="2">
    <source>
        <dbReference type="ARBA" id="ARBA00005695"/>
    </source>
</evidence>
<accession>A0A1H5TG44</accession>
<sequence>MTLKSARHLIPAKSREQSAPRAKAIAIPTLAISRRWLFASAFAIASVFAAERLWAQEAQDGVIKSHGISSFGELKYPADFKHWDYVNPDAPKGGEYSTWAFGTFDSLTPYILKGNAAAGATVFYDTLMTGNLDEPDSMYGLVAESVEYPENREWAIFNLRPEAKFRDGSQVTAHDVVFSFEKLFNEGQPSYRVALKDFEKVEALDDFRVKYTFNPEGPLRELLMTAAGLPIFSKAYYETRDFTESSLEPPMGSGQYELLSVDPGQSVAYKRRDDYWGKDLPVNVGQNNFDVIKFEYFADYTTAFEAFKAGSYSYREESLSKLWATSYDFPAIDKGWVKVETLPDGRPSGTQGFWFNLRRDKFSDPRVREAIGLAFNFEWSNESLFYGLYDRTDSFWENSGTLQAEGMPSEAELALLEPLRADLPETVFTEPAFVPDVQKAEDLADRRALRKAGKLLDDAGWEVGADGIREKDGEKLTIQVLNDSASFDRIINPMIENLRRLGIEADATRVDAAESQEREKNFDFDIVTQRFSMSSTPGDELRTIFGSETANTPGSANMAGIANPAVDALIEKIATAESREELTVATRALDRVLRSMHVWIPQWYKGAHNIAYLDMFARPYTDTPPPFGMGTSSIWWYDEEKAQALKEAGAF</sequence>
<dbReference type="InterPro" id="IPR039424">
    <property type="entry name" value="SBP_5"/>
</dbReference>
<feature type="domain" description="Solute-binding protein family 5" evidence="4">
    <location>
        <begin position="139"/>
        <end position="551"/>
    </location>
</feature>
<dbReference type="Pfam" id="PF00496">
    <property type="entry name" value="SBP_bac_5"/>
    <property type="match status" value="1"/>
</dbReference>
<dbReference type="GO" id="GO:0030288">
    <property type="term" value="C:outer membrane-bounded periplasmic space"/>
    <property type="evidence" value="ECO:0007669"/>
    <property type="project" value="TreeGrafter"/>
</dbReference>
<keyword evidence="6" id="KW-1185">Reference proteome</keyword>
<protein>
    <submittedName>
        <fullName evidence="5">Microcin C transport system substrate-binding protein</fullName>
    </submittedName>
</protein>
<evidence type="ECO:0000256" key="3">
    <source>
        <dbReference type="ARBA" id="ARBA00022729"/>
    </source>
</evidence>
<dbReference type="PIRSF" id="PIRSF002741">
    <property type="entry name" value="MppA"/>
    <property type="match status" value="1"/>
</dbReference>
<gene>
    <name evidence="5" type="ORF">SAMN04488045_0609</name>
</gene>
<reference evidence="5 6" key="1">
    <citation type="submission" date="2016-10" db="EMBL/GenBank/DDBJ databases">
        <authorList>
            <person name="de Groot N.N."/>
        </authorList>
    </citation>
    <scope>NUCLEOTIDE SEQUENCE [LARGE SCALE GENOMIC DNA]</scope>
    <source>
        <strain evidence="5 6">DSM 26915</strain>
    </source>
</reference>
<dbReference type="Proteomes" id="UP000236752">
    <property type="component" value="Unassembled WGS sequence"/>
</dbReference>
<comment type="similarity">
    <text evidence="2">Belongs to the bacterial solute-binding protein 5 family.</text>
</comment>
<dbReference type="SUPFAM" id="SSF53850">
    <property type="entry name" value="Periplasmic binding protein-like II"/>
    <property type="match status" value="1"/>
</dbReference>
<dbReference type="CDD" id="cd08497">
    <property type="entry name" value="MbnE-like"/>
    <property type="match status" value="1"/>
</dbReference>
<comment type="subcellular location">
    <subcellularLocation>
        <location evidence="1">Periplasm</location>
    </subcellularLocation>
</comment>
<dbReference type="PANTHER" id="PTHR30290:SF64">
    <property type="entry name" value="ABC TRANSPORTER PERIPLASMIC BINDING PROTEIN"/>
    <property type="match status" value="1"/>
</dbReference>
<dbReference type="InterPro" id="IPR000914">
    <property type="entry name" value="SBP_5_dom"/>
</dbReference>
<dbReference type="GO" id="GO:0042884">
    <property type="term" value="P:microcin transport"/>
    <property type="evidence" value="ECO:0007669"/>
    <property type="project" value="TreeGrafter"/>
</dbReference>
<dbReference type="AlphaFoldDB" id="A0A1H5TG44"/>
<dbReference type="GO" id="GO:0043190">
    <property type="term" value="C:ATP-binding cassette (ABC) transporter complex"/>
    <property type="evidence" value="ECO:0007669"/>
    <property type="project" value="InterPro"/>
</dbReference>
<keyword evidence="3" id="KW-0732">Signal</keyword>
<dbReference type="OrthoDB" id="9803988at2"/>
<dbReference type="InterPro" id="IPR030678">
    <property type="entry name" value="Peptide/Ni-bd"/>
</dbReference>
<dbReference type="PANTHER" id="PTHR30290">
    <property type="entry name" value="PERIPLASMIC BINDING COMPONENT OF ABC TRANSPORTER"/>
    <property type="match status" value="1"/>
</dbReference>
<dbReference type="EMBL" id="FNUZ01000001">
    <property type="protein sequence ID" value="SEF61832.1"/>
    <property type="molecule type" value="Genomic_DNA"/>
</dbReference>
<evidence type="ECO:0000256" key="1">
    <source>
        <dbReference type="ARBA" id="ARBA00004418"/>
    </source>
</evidence>
<evidence type="ECO:0000313" key="6">
    <source>
        <dbReference type="Proteomes" id="UP000236752"/>
    </source>
</evidence>